<feature type="domain" description="Pyridoxamine kinase/Phosphomethylpyrimidine kinase" evidence="8">
    <location>
        <begin position="40"/>
        <end position="197"/>
    </location>
</feature>
<accession>A0A6A6R3H3</accession>
<dbReference type="EC" id="2.7.1.35" evidence="2"/>
<dbReference type="NCBIfam" id="TIGR00687">
    <property type="entry name" value="pyridox_kin"/>
    <property type="match status" value="1"/>
</dbReference>
<evidence type="ECO:0000313" key="10">
    <source>
        <dbReference type="Proteomes" id="UP000799750"/>
    </source>
</evidence>
<evidence type="ECO:0000256" key="6">
    <source>
        <dbReference type="ARBA" id="ARBA00022840"/>
    </source>
</evidence>
<dbReference type="InterPro" id="IPR004625">
    <property type="entry name" value="PyrdxlKinase"/>
</dbReference>
<dbReference type="PANTHER" id="PTHR10534:SF2">
    <property type="entry name" value="PYRIDOXAL KINASE"/>
    <property type="match status" value="1"/>
</dbReference>
<evidence type="ECO:0000256" key="2">
    <source>
        <dbReference type="ARBA" id="ARBA00012104"/>
    </source>
</evidence>
<dbReference type="AlphaFoldDB" id="A0A6A6R3H3"/>
<evidence type="ECO:0000259" key="8">
    <source>
        <dbReference type="Pfam" id="PF08543"/>
    </source>
</evidence>
<gene>
    <name evidence="9" type="ORF">BU16DRAFT_481988</name>
</gene>
<feature type="compositionally biased region" description="Low complexity" evidence="7">
    <location>
        <begin position="214"/>
        <end position="224"/>
    </location>
</feature>
<organism evidence="9 10">
    <name type="scientific">Lophium mytilinum</name>
    <dbReference type="NCBI Taxonomy" id="390894"/>
    <lineage>
        <taxon>Eukaryota</taxon>
        <taxon>Fungi</taxon>
        <taxon>Dikarya</taxon>
        <taxon>Ascomycota</taxon>
        <taxon>Pezizomycotina</taxon>
        <taxon>Dothideomycetes</taxon>
        <taxon>Pleosporomycetidae</taxon>
        <taxon>Mytilinidiales</taxon>
        <taxon>Mytilinidiaceae</taxon>
        <taxon>Lophium</taxon>
    </lineage>
</organism>
<dbReference type="OrthoDB" id="2104723at2759"/>
<proteinExistence type="inferred from homology"/>
<evidence type="ECO:0000256" key="7">
    <source>
        <dbReference type="SAM" id="MobiDB-lite"/>
    </source>
</evidence>
<protein>
    <recommendedName>
        <fullName evidence="2">pyridoxal kinase</fullName>
        <ecNumber evidence="2">2.7.1.35</ecNumber>
    </recommendedName>
</protein>
<dbReference type="Proteomes" id="UP000799750">
    <property type="component" value="Unassembled WGS sequence"/>
</dbReference>
<feature type="region of interest" description="Disordered" evidence="7">
    <location>
        <begin position="202"/>
        <end position="231"/>
    </location>
</feature>
<dbReference type="Gene3D" id="3.40.1190.20">
    <property type="match status" value="1"/>
</dbReference>
<keyword evidence="5 9" id="KW-0418">Kinase</keyword>
<sequence>MASGPAVPETRVLAIASHVVYGYVGNKMVSFVLMSLGCNVSAINTVNYSNHTGYKQVKGTKTTAEQIQDLYDGLKQSDLNNFDVLLSGYLPSADAVQTVGKIGRELKFNAGTKPGSFFWVLDPVMGDEGRLYIPEDEVPQYKNLLREADLILPNQFEAELLSDTKITDLTSLGTAIQILHRTYQVPHIIITSLVLSATNKTLPSRPPSRMHNWPTSESNPSPQQEPEEEEYPNTLTIIGSTATSTHTARLFRIDVPAHSLYFSGTGDMFAALTVARLREATVAANLQNTASWKSPDDVAAAHLPLAQATSKVLASMQAVLAKTAAACAVEMEAYDERVELEGVGSGEEADQERKRKRGLRLSRAAEVRVVRNV</sequence>
<dbReference type="InterPro" id="IPR029056">
    <property type="entry name" value="Ribokinase-like"/>
</dbReference>
<comment type="similarity">
    <text evidence="1">Belongs to the pyridoxine kinase family.</text>
</comment>
<keyword evidence="3" id="KW-0808">Transferase</keyword>
<dbReference type="Pfam" id="PF08543">
    <property type="entry name" value="Phos_pyr_kin"/>
    <property type="match status" value="1"/>
</dbReference>
<dbReference type="CDD" id="cd01173">
    <property type="entry name" value="pyridoxal_pyridoxamine_kinase"/>
    <property type="match status" value="1"/>
</dbReference>
<evidence type="ECO:0000256" key="1">
    <source>
        <dbReference type="ARBA" id="ARBA00008805"/>
    </source>
</evidence>
<keyword evidence="10" id="KW-1185">Reference proteome</keyword>
<keyword evidence="6" id="KW-0067">ATP-binding</keyword>
<dbReference type="InterPro" id="IPR013749">
    <property type="entry name" value="PM/HMP-P_kinase-1"/>
</dbReference>
<dbReference type="GO" id="GO:0009443">
    <property type="term" value="P:pyridoxal 5'-phosphate salvage"/>
    <property type="evidence" value="ECO:0007669"/>
    <property type="project" value="InterPro"/>
</dbReference>
<dbReference type="GO" id="GO:0008478">
    <property type="term" value="F:pyridoxal kinase activity"/>
    <property type="evidence" value="ECO:0007669"/>
    <property type="project" value="UniProtKB-EC"/>
</dbReference>
<evidence type="ECO:0000256" key="3">
    <source>
        <dbReference type="ARBA" id="ARBA00022679"/>
    </source>
</evidence>
<dbReference type="EMBL" id="MU004185">
    <property type="protein sequence ID" value="KAF2498854.1"/>
    <property type="molecule type" value="Genomic_DNA"/>
</dbReference>
<keyword evidence="4" id="KW-0547">Nucleotide-binding</keyword>
<reference evidence="9" key="1">
    <citation type="journal article" date="2020" name="Stud. Mycol.">
        <title>101 Dothideomycetes genomes: a test case for predicting lifestyles and emergence of pathogens.</title>
        <authorList>
            <person name="Haridas S."/>
            <person name="Albert R."/>
            <person name="Binder M."/>
            <person name="Bloem J."/>
            <person name="Labutti K."/>
            <person name="Salamov A."/>
            <person name="Andreopoulos B."/>
            <person name="Baker S."/>
            <person name="Barry K."/>
            <person name="Bills G."/>
            <person name="Bluhm B."/>
            <person name="Cannon C."/>
            <person name="Castanera R."/>
            <person name="Culley D."/>
            <person name="Daum C."/>
            <person name="Ezra D."/>
            <person name="Gonzalez J."/>
            <person name="Henrissat B."/>
            <person name="Kuo A."/>
            <person name="Liang C."/>
            <person name="Lipzen A."/>
            <person name="Lutzoni F."/>
            <person name="Magnuson J."/>
            <person name="Mondo S."/>
            <person name="Nolan M."/>
            <person name="Ohm R."/>
            <person name="Pangilinan J."/>
            <person name="Park H.-J."/>
            <person name="Ramirez L."/>
            <person name="Alfaro M."/>
            <person name="Sun H."/>
            <person name="Tritt A."/>
            <person name="Yoshinaga Y."/>
            <person name="Zwiers L.-H."/>
            <person name="Turgeon B."/>
            <person name="Goodwin S."/>
            <person name="Spatafora J."/>
            <person name="Crous P."/>
            <person name="Grigoriev I."/>
        </authorList>
    </citation>
    <scope>NUCLEOTIDE SEQUENCE</scope>
    <source>
        <strain evidence="9">CBS 269.34</strain>
    </source>
</reference>
<feature type="non-terminal residue" evidence="9">
    <location>
        <position position="373"/>
    </location>
</feature>
<name>A0A6A6R3H3_9PEZI</name>
<evidence type="ECO:0000256" key="4">
    <source>
        <dbReference type="ARBA" id="ARBA00022741"/>
    </source>
</evidence>
<dbReference type="GO" id="GO:0005524">
    <property type="term" value="F:ATP binding"/>
    <property type="evidence" value="ECO:0007669"/>
    <property type="project" value="UniProtKB-KW"/>
</dbReference>
<dbReference type="GO" id="GO:0005829">
    <property type="term" value="C:cytosol"/>
    <property type="evidence" value="ECO:0007669"/>
    <property type="project" value="TreeGrafter"/>
</dbReference>
<dbReference type="PANTHER" id="PTHR10534">
    <property type="entry name" value="PYRIDOXAL KINASE"/>
    <property type="match status" value="1"/>
</dbReference>
<evidence type="ECO:0000256" key="5">
    <source>
        <dbReference type="ARBA" id="ARBA00022777"/>
    </source>
</evidence>
<evidence type="ECO:0000313" key="9">
    <source>
        <dbReference type="EMBL" id="KAF2498854.1"/>
    </source>
</evidence>
<dbReference type="SUPFAM" id="SSF53613">
    <property type="entry name" value="Ribokinase-like"/>
    <property type="match status" value="1"/>
</dbReference>